<feature type="compositionally biased region" description="Basic residues" evidence="1">
    <location>
        <begin position="42"/>
        <end position="51"/>
    </location>
</feature>
<dbReference type="AlphaFoldDB" id="A0AA88NV90"/>
<proteinExistence type="predicted"/>
<accession>A0AA88NV90</accession>
<dbReference type="Proteomes" id="UP001187343">
    <property type="component" value="Unassembled WGS sequence"/>
</dbReference>
<protein>
    <submittedName>
        <fullName evidence="2">Uncharacterized protein</fullName>
    </submittedName>
</protein>
<feature type="region of interest" description="Disordered" evidence="1">
    <location>
        <begin position="1"/>
        <end position="56"/>
    </location>
</feature>
<evidence type="ECO:0000256" key="1">
    <source>
        <dbReference type="SAM" id="MobiDB-lite"/>
    </source>
</evidence>
<keyword evidence="3" id="KW-1185">Reference proteome</keyword>
<sequence>MEEKVNSGADLHSVKKQTHLSDGIVASSRPIPHSNCVPLEQKKRRRGKTTQKKTIVLQDSSFIRPPRIVLEQQNVNPALSREKEAQRSKALESRSSVSPRFTEGPGTLMRWRFNPRWAG</sequence>
<comment type="caution">
    <text evidence="2">The sequence shown here is derived from an EMBL/GenBank/DDBJ whole genome shotgun (WGS) entry which is preliminary data.</text>
</comment>
<gene>
    <name evidence="2" type="ORF">Q8A67_025824</name>
</gene>
<organism evidence="2 3">
    <name type="scientific">Cirrhinus molitorella</name>
    <name type="common">mud carp</name>
    <dbReference type="NCBI Taxonomy" id="172907"/>
    <lineage>
        <taxon>Eukaryota</taxon>
        <taxon>Metazoa</taxon>
        <taxon>Chordata</taxon>
        <taxon>Craniata</taxon>
        <taxon>Vertebrata</taxon>
        <taxon>Euteleostomi</taxon>
        <taxon>Actinopterygii</taxon>
        <taxon>Neopterygii</taxon>
        <taxon>Teleostei</taxon>
        <taxon>Ostariophysi</taxon>
        <taxon>Cypriniformes</taxon>
        <taxon>Cyprinidae</taxon>
        <taxon>Labeoninae</taxon>
        <taxon>Labeonini</taxon>
        <taxon>Cirrhinus</taxon>
    </lineage>
</organism>
<evidence type="ECO:0000313" key="2">
    <source>
        <dbReference type="EMBL" id="KAK2867707.1"/>
    </source>
</evidence>
<evidence type="ECO:0000313" key="3">
    <source>
        <dbReference type="Proteomes" id="UP001187343"/>
    </source>
</evidence>
<name>A0AA88NV90_9TELE</name>
<reference evidence="2" key="1">
    <citation type="submission" date="2023-08" db="EMBL/GenBank/DDBJ databases">
        <title>Chromosome-level Genome Assembly of mud carp (Cirrhinus molitorella).</title>
        <authorList>
            <person name="Liu H."/>
        </authorList>
    </citation>
    <scope>NUCLEOTIDE SEQUENCE</scope>
    <source>
        <strain evidence="2">Prfri</strain>
        <tissue evidence="2">Muscle</tissue>
    </source>
</reference>
<feature type="region of interest" description="Disordered" evidence="1">
    <location>
        <begin position="74"/>
        <end position="105"/>
    </location>
</feature>
<dbReference type="EMBL" id="JAUYZG010000025">
    <property type="protein sequence ID" value="KAK2867707.1"/>
    <property type="molecule type" value="Genomic_DNA"/>
</dbReference>
<feature type="compositionally biased region" description="Basic and acidic residues" evidence="1">
    <location>
        <begin position="80"/>
        <end position="92"/>
    </location>
</feature>